<evidence type="ECO:0000256" key="3">
    <source>
        <dbReference type="ARBA" id="ARBA00023163"/>
    </source>
</evidence>
<evidence type="ECO:0000259" key="4">
    <source>
        <dbReference type="PROSITE" id="PS51118"/>
    </source>
</evidence>
<dbReference type="Proteomes" id="UP001220022">
    <property type="component" value="Unassembled WGS sequence"/>
</dbReference>
<dbReference type="InterPro" id="IPR036390">
    <property type="entry name" value="WH_DNA-bd_sf"/>
</dbReference>
<feature type="domain" description="HTH hxlR-type" evidence="4">
    <location>
        <begin position="37"/>
        <end position="157"/>
    </location>
</feature>
<keyword evidence="1" id="KW-0805">Transcription regulation</keyword>
<organism evidence="5 6">
    <name type="scientific">Streptantibioticus ferralitis</name>
    <dbReference type="NCBI Taxonomy" id="236510"/>
    <lineage>
        <taxon>Bacteria</taxon>
        <taxon>Bacillati</taxon>
        <taxon>Actinomycetota</taxon>
        <taxon>Actinomycetes</taxon>
        <taxon>Kitasatosporales</taxon>
        <taxon>Streptomycetaceae</taxon>
        <taxon>Streptantibioticus</taxon>
    </lineage>
</organism>
<dbReference type="Gene3D" id="1.10.10.10">
    <property type="entry name" value="Winged helix-like DNA-binding domain superfamily/Winged helix DNA-binding domain"/>
    <property type="match status" value="1"/>
</dbReference>
<keyword evidence="3" id="KW-0804">Transcription</keyword>
<dbReference type="SUPFAM" id="SSF46785">
    <property type="entry name" value="Winged helix' DNA-binding domain"/>
    <property type="match status" value="1"/>
</dbReference>
<dbReference type="RefSeq" id="WP_275817331.1">
    <property type="nucleotide sequence ID" value="NZ_BAAANM010000007.1"/>
</dbReference>
<dbReference type="InterPro" id="IPR036388">
    <property type="entry name" value="WH-like_DNA-bd_sf"/>
</dbReference>
<keyword evidence="2" id="KW-0238">DNA-binding</keyword>
<reference evidence="5 6" key="1">
    <citation type="submission" date="2023-03" db="EMBL/GenBank/DDBJ databases">
        <title>Draft genome sequence of type strain Streptomyces ferralitis JCM 14344.</title>
        <authorList>
            <person name="Klaysubun C."/>
            <person name="Duangmal K."/>
        </authorList>
    </citation>
    <scope>NUCLEOTIDE SEQUENCE [LARGE SCALE GENOMIC DNA]</scope>
    <source>
        <strain evidence="5 6">JCM 14344</strain>
    </source>
</reference>
<protein>
    <submittedName>
        <fullName evidence="5">Helix-turn-helix domain-containing protein</fullName>
    </submittedName>
</protein>
<dbReference type="PANTHER" id="PTHR33204:SF37">
    <property type="entry name" value="HTH-TYPE TRANSCRIPTIONAL REGULATOR YODB"/>
    <property type="match status" value="1"/>
</dbReference>
<gene>
    <name evidence="5" type="ORF">P2L57_22425</name>
</gene>
<evidence type="ECO:0000313" key="5">
    <source>
        <dbReference type="EMBL" id="MDF2258374.1"/>
    </source>
</evidence>
<dbReference type="Pfam" id="PF01638">
    <property type="entry name" value="HxlR"/>
    <property type="match status" value="1"/>
</dbReference>
<dbReference type="InterPro" id="IPR002577">
    <property type="entry name" value="HTH_HxlR"/>
</dbReference>
<dbReference type="EMBL" id="JARHTQ010000015">
    <property type="protein sequence ID" value="MDF2258374.1"/>
    <property type="molecule type" value="Genomic_DNA"/>
</dbReference>
<evidence type="ECO:0000256" key="2">
    <source>
        <dbReference type="ARBA" id="ARBA00023125"/>
    </source>
</evidence>
<dbReference type="PANTHER" id="PTHR33204">
    <property type="entry name" value="TRANSCRIPTIONAL REGULATOR, MARR FAMILY"/>
    <property type="match status" value="1"/>
</dbReference>
<name>A0ABT5Z3J8_9ACTN</name>
<keyword evidence="6" id="KW-1185">Reference proteome</keyword>
<evidence type="ECO:0000256" key="1">
    <source>
        <dbReference type="ARBA" id="ARBA00023015"/>
    </source>
</evidence>
<proteinExistence type="predicted"/>
<comment type="caution">
    <text evidence="5">The sequence shown here is derived from an EMBL/GenBank/DDBJ whole genome shotgun (WGS) entry which is preliminary data.</text>
</comment>
<evidence type="ECO:0000313" key="6">
    <source>
        <dbReference type="Proteomes" id="UP001220022"/>
    </source>
</evidence>
<accession>A0ABT5Z3J8</accession>
<dbReference type="PROSITE" id="PS51118">
    <property type="entry name" value="HTH_HXLR"/>
    <property type="match status" value="1"/>
</dbReference>
<sequence length="171" mass="20217">MSDRTDCSVKQNDAARQGWLLKGRRWRRGRKERNPTAPDDEKYLQRIYDFRQLLNGEWAWDVLVALHNGPMRYTNLLNAIREKSSRNSWPGKQHQHIQDSTLNRTLRRLEQGELVQRCREDEFPYHVTYELTSAARELLVVIVPVIEWAESHADLLSRAQQRRHDEASGIE</sequence>